<gene>
    <name evidence="1" type="ORF">F9K24_19855</name>
</gene>
<proteinExistence type="predicted"/>
<organism evidence="1 2">
    <name type="scientific">Leptonema illini</name>
    <dbReference type="NCBI Taxonomy" id="183"/>
    <lineage>
        <taxon>Bacteria</taxon>
        <taxon>Pseudomonadati</taxon>
        <taxon>Spirochaetota</taxon>
        <taxon>Spirochaetia</taxon>
        <taxon>Leptospirales</taxon>
        <taxon>Leptospiraceae</taxon>
        <taxon>Leptonema</taxon>
    </lineage>
</organism>
<evidence type="ECO:0008006" key="3">
    <source>
        <dbReference type="Google" id="ProtNLM"/>
    </source>
</evidence>
<protein>
    <recommendedName>
        <fullName evidence="3">Cyclase/dehydrase</fullName>
    </recommendedName>
</protein>
<dbReference type="AlphaFoldDB" id="A0A833GY36"/>
<evidence type="ECO:0000313" key="1">
    <source>
        <dbReference type="EMBL" id="KAB2929432.1"/>
    </source>
</evidence>
<sequence>MPLFRNTGSLARKATLLFGLAVLWGPVMGLSALPLTTIQRQSLNRGDVLTHLQRHEKGGTLTVIGWIEAPPAQVWKALANTSFQKAIYPSVISSAVVSVEPDGSEVQRAVFDFPWPFDDRWSLHRAVKYPSACTLSWEREDGTLTGNTGSWTLYQSEDGKSTLLYYRVFFDPGLPLVPESLIQYGMKKEAPGIVTHLRRFLTNPTAEFQATSSEMNGSCAVERKI</sequence>
<dbReference type="Proteomes" id="UP000460298">
    <property type="component" value="Unassembled WGS sequence"/>
</dbReference>
<accession>A0A833GY36</accession>
<name>A0A833GY36_9LEPT</name>
<dbReference type="InterPro" id="IPR023393">
    <property type="entry name" value="START-like_dom_sf"/>
</dbReference>
<dbReference type="Gene3D" id="3.30.530.20">
    <property type="match status" value="1"/>
</dbReference>
<dbReference type="EMBL" id="WBUI01000031">
    <property type="protein sequence ID" value="KAB2929432.1"/>
    <property type="molecule type" value="Genomic_DNA"/>
</dbReference>
<evidence type="ECO:0000313" key="2">
    <source>
        <dbReference type="Proteomes" id="UP000460298"/>
    </source>
</evidence>
<comment type="caution">
    <text evidence="1">The sequence shown here is derived from an EMBL/GenBank/DDBJ whole genome shotgun (WGS) entry which is preliminary data.</text>
</comment>
<dbReference type="SUPFAM" id="SSF55961">
    <property type="entry name" value="Bet v1-like"/>
    <property type="match status" value="1"/>
</dbReference>
<reference evidence="1 2" key="1">
    <citation type="submission" date="2019-10" db="EMBL/GenBank/DDBJ databases">
        <title>Extracellular Electron Transfer in a Candidatus Methanoperedens spp. Enrichment Culture.</title>
        <authorList>
            <person name="Berger S."/>
            <person name="Rangel Shaw D."/>
            <person name="Berben T."/>
            <person name="In 'T Zandt M."/>
            <person name="Frank J."/>
            <person name="Reimann J."/>
            <person name="Jetten M.S.M."/>
            <person name="Welte C.U."/>
        </authorList>
    </citation>
    <scope>NUCLEOTIDE SEQUENCE [LARGE SCALE GENOMIC DNA]</scope>
    <source>
        <strain evidence="1">SB12</strain>
    </source>
</reference>